<reference evidence="3 4" key="1">
    <citation type="submission" date="2017-07" db="EMBL/GenBank/DDBJ databases">
        <title>Analysis of two Campylobacter avium genomes and identification of a novel hippuricase gene.</title>
        <authorList>
            <person name="Miller W.G."/>
            <person name="Chapman M.H."/>
            <person name="Yee E."/>
            <person name="Revez J."/>
            <person name="Bono J.L."/>
            <person name="Rossi M."/>
        </authorList>
    </citation>
    <scope>NUCLEOTIDE SEQUENCE [LARGE SCALE GENOMIC DNA]</scope>
    <source>
        <strain evidence="3 4">LMG 24591</strain>
    </source>
</reference>
<proteinExistence type="predicted"/>
<name>A0A222MXX1_9BACT</name>
<keyword evidence="2" id="KW-1133">Transmembrane helix</keyword>
<evidence type="ECO:0000313" key="4">
    <source>
        <dbReference type="Proteomes" id="UP000201169"/>
    </source>
</evidence>
<keyword evidence="2" id="KW-0812">Transmembrane</keyword>
<dbReference type="KEGG" id="cavi:CAV_1201"/>
<dbReference type="EMBL" id="CP022347">
    <property type="protein sequence ID" value="ASQ30827.1"/>
    <property type="molecule type" value="Genomic_DNA"/>
</dbReference>
<feature type="transmembrane region" description="Helical" evidence="2">
    <location>
        <begin position="134"/>
        <end position="152"/>
    </location>
</feature>
<sequence>MFGTAGVKGNIRGKTTGSIDGDIKTVHKHFVNFDIDNKSFRLDGDFVFKDGDKVALFAVNTGMGYYKVRMLTNHTKNFSYNTPYIQPLKELEVEPTNKISTFMSICIKSFVVYILLRVILFFLSFIISLSYSDVLSLVLALLYFAFRMFDAFSPSAAERRKRQIEKENEEIKIKNEEKQKILERLQKAFDEEVKSITQNT</sequence>
<evidence type="ECO:0000313" key="3">
    <source>
        <dbReference type="EMBL" id="ASQ30827.1"/>
    </source>
</evidence>
<organism evidence="3 4">
    <name type="scientific">Campylobacter avium LMG 24591</name>
    <dbReference type="NCBI Taxonomy" id="522484"/>
    <lineage>
        <taxon>Bacteria</taxon>
        <taxon>Pseudomonadati</taxon>
        <taxon>Campylobacterota</taxon>
        <taxon>Epsilonproteobacteria</taxon>
        <taxon>Campylobacterales</taxon>
        <taxon>Campylobacteraceae</taxon>
        <taxon>Campylobacter</taxon>
    </lineage>
</organism>
<dbReference type="Proteomes" id="UP000201169">
    <property type="component" value="Chromosome"/>
</dbReference>
<feature type="transmembrane region" description="Helical" evidence="2">
    <location>
        <begin position="110"/>
        <end position="128"/>
    </location>
</feature>
<evidence type="ECO:0000256" key="2">
    <source>
        <dbReference type="SAM" id="Phobius"/>
    </source>
</evidence>
<evidence type="ECO:0000256" key="1">
    <source>
        <dbReference type="SAM" id="Coils"/>
    </source>
</evidence>
<feature type="coiled-coil region" evidence="1">
    <location>
        <begin position="157"/>
        <end position="191"/>
    </location>
</feature>
<keyword evidence="2" id="KW-0472">Membrane</keyword>
<dbReference type="AlphaFoldDB" id="A0A222MXX1"/>
<keyword evidence="4" id="KW-1185">Reference proteome</keyword>
<keyword evidence="1" id="KW-0175">Coiled coil</keyword>
<accession>A0A222MXX1</accession>
<protein>
    <submittedName>
        <fullName evidence="3">Putative membrane protein</fullName>
    </submittedName>
</protein>
<gene>
    <name evidence="3" type="ORF">CAV_1201</name>
</gene>